<feature type="transmembrane region" description="Helical" evidence="8">
    <location>
        <begin position="154"/>
        <end position="176"/>
    </location>
</feature>
<feature type="transmembrane region" description="Helical" evidence="8">
    <location>
        <begin position="307"/>
        <end position="329"/>
    </location>
</feature>
<evidence type="ECO:0000256" key="5">
    <source>
        <dbReference type="ARBA" id="ARBA00022692"/>
    </source>
</evidence>
<dbReference type="Gene3D" id="1.10.3720.10">
    <property type="entry name" value="MetI-like"/>
    <property type="match status" value="2"/>
</dbReference>
<keyword evidence="3" id="KW-1003">Cell membrane</keyword>
<keyword evidence="6 8" id="KW-1133">Transmembrane helix</keyword>
<dbReference type="SUPFAM" id="SSF161098">
    <property type="entry name" value="MetI-like"/>
    <property type="match status" value="2"/>
</dbReference>
<evidence type="ECO:0000259" key="9">
    <source>
        <dbReference type="PROSITE" id="PS50928"/>
    </source>
</evidence>
<keyword evidence="11" id="KW-1185">Reference proteome</keyword>
<feature type="transmembrane region" description="Helical" evidence="8">
    <location>
        <begin position="95"/>
        <end position="116"/>
    </location>
</feature>
<feature type="domain" description="ABC transmembrane type-1" evidence="9">
    <location>
        <begin position="307"/>
        <end position="499"/>
    </location>
</feature>
<dbReference type="CDD" id="cd06261">
    <property type="entry name" value="TM_PBP2"/>
    <property type="match status" value="1"/>
</dbReference>
<keyword evidence="7 8" id="KW-0472">Membrane</keyword>
<feature type="transmembrane region" description="Helical" evidence="8">
    <location>
        <begin position="12"/>
        <end position="33"/>
    </location>
</feature>
<feature type="transmembrane region" description="Helical" evidence="8">
    <location>
        <begin position="379"/>
        <end position="399"/>
    </location>
</feature>
<dbReference type="PANTHER" id="PTHR43357">
    <property type="entry name" value="INNER MEMBRANE ABC TRANSPORTER PERMEASE PROTEIN YDCV"/>
    <property type="match status" value="1"/>
</dbReference>
<feature type="transmembrane region" description="Helical" evidence="8">
    <location>
        <begin position="341"/>
        <end position="367"/>
    </location>
</feature>
<name>A0A5M6D455_9BACT</name>
<feature type="transmembrane region" description="Helical" evidence="8">
    <location>
        <begin position="196"/>
        <end position="217"/>
    </location>
</feature>
<feature type="transmembrane region" description="Helical" evidence="8">
    <location>
        <begin position="45"/>
        <end position="69"/>
    </location>
</feature>
<keyword evidence="5 8" id="KW-0812">Transmembrane</keyword>
<evidence type="ECO:0000256" key="8">
    <source>
        <dbReference type="SAM" id="Phobius"/>
    </source>
</evidence>
<dbReference type="PROSITE" id="PS50928">
    <property type="entry name" value="ABC_TM1"/>
    <property type="match status" value="1"/>
</dbReference>
<accession>A0A5M6D455</accession>
<evidence type="ECO:0000256" key="2">
    <source>
        <dbReference type="ARBA" id="ARBA00022448"/>
    </source>
</evidence>
<comment type="subcellular location">
    <subcellularLocation>
        <location evidence="1">Cell inner membrane</location>
        <topology evidence="1">Multi-pass membrane protein</topology>
    </subcellularLocation>
</comment>
<keyword evidence="4" id="KW-0997">Cell inner membrane</keyword>
<feature type="transmembrane region" description="Helical" evidence="8">
    <location>
        <begin position="485"/>
        <end position="503"/>
    </location>
</feature>
<reference evidence="10 11" key="1">
    <citation type="submission" date="2019-08" db="EMBL/GenBank/DDBJ databases">
        <authorList>
            <person name="Dhanesh K."/>
            <person name="Kumar G."/>
            <person name="Sasikala C."/>
            <person name="Venkata Ramana C."/>
        </authorList>
    </citation>
    <scope>NUCLEOTIDE SEQUENCE [LARGE SCALE GENOMIC DNA]</scope>
    <source>
        <strain evidence="10 11">JC645</strain>
    </source>
</reference>
<dbReference type="PANTHER" id="PTHR43357:SF3">
    <property type="entry name" value="FE(3+)-TRANSPORT SYSTEM PERMEASE PROTEIN FBPB 2"/>
    <property type="match status" value="1"/>
</dbReference>
<dbReference type="EMBL" id="VWOX01000010">
    <property type="protein sequence ID" value="KAA5541370.1"/>
    <property type="molecule type" value="Genomic_DNA"/>
</dbReference>
<feature type="transmembrane region" description="Helical" evidence="8">
    <location>
        <begin position="431"/>
        <end position="449"/>
    </location>
</feature>
<comment type="caution">
    <text evidence="10">The sequence shown here is derived from an EMBL/GenBank/DDBJ whole genome shotgun (WGS) entry which is preliminary data.</text>
</comment>
<dbReference type="GO" id="GO:0055085">
    <property type="term" value="P:transmembrane transport"/>
    <property type="evidence" value="ECO:0007669"/>
    <property type="project" value="InterPro"/>
</dbReference>
<dbReference type="InterPro" id="IPR035906">
    <property type="entry name" value="MetI-like_sf"/>
</dbReference>
<feature type="transmembrane region" description="Helical" evidence="8">
    <location>
        <begin position="245"/>
        <end position="267"/>
    </location>
</feature>
<dbReference type="InterPro" id="IPR000515">
    <property type="entry name" value="MetI-like"/>
</dbReference>
<evidence type="ECO:0000256" key="7">
    <source>
        <dbReference type="ARBA" id="ARBA00023136"/>
    </source>
</evidence>
<evidence type="ECO:0000256" key="6">
    <source>
        <dbReference type="ARBA" id="ARBA00022989"/>
    </source>
</evidence>
<evidence type="ECO:0000256" key="4">
    <source>
        <dbReference type="ARBA" id="ARBA00022519"/>
    </source>
</evidence>
<dbReference type="Proteomes" id="UP000324479">
    <property type="component" value="Unassembled WGS sequence"/>
</dbReference>
<evidence type="ECO:0000313" key="11">
    <source>
        <dbReference type="Proteomes" id="UP000324479"/>
    </source>
</evidence>
<dbReference type="AlphaFoldDB" id="A0A5M6D455"/>
<evidence type="ECO:0000256" key="3">
    <source>
        <dbReference type="ARBA" id="ARBA00022475"/>
    </source>
</evidence>
<keyword evidence="2" id="KW-0813">Transport</keyword>
<protein>
    <submittedName>
        <fullName evidence="10">Iron ABC transporter permease</fullName>
    </submittedName>
</protein>
<dbReference type="RefSeq" id="WP_150077755.1">
    <property type="nucleotide sequence ID" value="NZ_VWOX01000010.1"/>
</dbReference>
<proteinExistence type="predicted"/>
<evidence type="ECO:0000313" key="10">
    <source>
        <dbReference type="EMBL" id="KAA5541370.1"/>
    </source>
</evidence>
<organism evidence="10 11">
    <name type="scientific">Roseiconus nitratireducens</name>
    <dbReference type="NCBI Taxonomy" id="2605748"/>
    <lineage>
        <taxon>Bacteria</taxon>
        <taxon>Pseudomonadati</taxon>
        <taxon>Planctomycetota</taxon>
        <taxon>Planctomycetia</taxon>
        <taxon>Pirellulales</taxon>
        <taxon>Pirellulaceae</taxon>
        <taxon>Roseiconus</taxon>
    </lineage>
</organism>
<gene>
    <name evidence="10" type="ORF">FYK55_17515</name>
</gene>
<dbReference type="GO" id="GO:0005886">
    <property type="term" value="C:plasma membrane"/>
    <property type="evidence" value="ECO:0007669"/>
    <property type="project" value="UniProtKB-SubCell"/>
</dbReference>
<evidence type="ECO:0000256" key="1">
    <source>
        <dbReference type="ARBA" id="ARBA00004429"/>
    </source>
</evidence>
<sequence>MLPWIRPLLLTLQLMGWCVLIAAVLGLLLAWSASNLSPRRPVGRLVRLYFLCSTLTCLAIPMILHATAWESTAGKFGWMTFSQTGARTYTGLGGWYSGMIASAWIHGLVGTALVALATWYGTSRIPAAVVDQGRLDGGRVWNWWRIRLPIAMPWVGTALLATGILAATEMTVVDLYGVRTLADEYYLFHSAQPSMISILMVLVLPAIFLIAAISLWVMHRPRHFQALTVGQMQRETGSPSRSHPFAVAVVIGLSTLLFIFPLAGLVVKAGHEVIVSPGQDAATTVGWSFSRTVQTLARAPLEFRREYAWTVLLAVGVAAVCLPVAWIAASIARPRFRLGRFFDFLSIVAVLIPGPIVGLVIVHLFAFPIPGLRRAYNETLVPTGLALMFRALPVAYWILRAGYRGLDQPLWDTARLDFSWGQRMWRIDRPLLAKPLLIAALAAAVVASGDVPATLPVLPPGVVTVGTRLFGLLHSGARYQEAALAFWYIVVIVVICMLAVLGCRPAAVKIKHD</sequence>